<feature type="transmembrane region" description="Helical" evidence="6">
    <location>
        <begin position="253"/>
        <end position="279"/>
    </location>
</feature>
<name>A0A923LZ60_9FIRM</name>
<keyword evidence="3 6" id="KW-0812">Transmembrane</keyword>
<keyword evidence="2" id="KW-1003">Cell membrane</keyword>
<dbReference type="AlphaFoldDB" id="A0A923LZ60"/>
<feature type="transmembrane region" description="Helical" evidence="6">
    <location>
        <begin position="291"/>
        <end position="314"/>
    </location>
</feature>
<evidence type="ECO:0000256" key="6">
    <source>
        <dbReference type="SAM" id="Phobius"/>
    </source>
</evidence>
<keyword evidence="8" id="KW-1185">Reference proteome</keyword>
<accession>A0A923LZ60</accession>
<gene>
    <name evidence="7" type="ORF">H8S45_14945</name>
</gene>
<dbReference type="EMBL" id="JACOPL010000027">
    <property type="protein sequence ID" value="MBC5726745.1"/>
    <property type="molecule type" value="Genomic_DNA"/>
</dbReference>
<feature type="transmembrane region" description="Helical" evidence="6">
    <location>
        <begin position="90"/>
        <end position="108"/>
    </location>
</feature>
<dbReference type="PANTHER" id="PTHR30482">
    <property type="entry name" value="HIGH-AFFINITY BRANCHED-CHAIN AMINO ACID TRANSPORT SYSTEM PERMEASE"/>
    <property type="match status" value="1"/>
</dbReference>
<dbReference type="PANTHER" id="PTHR30482:SF10">
    <property type="entry name" value="HIGH-AFFINITY BRANCHED-CHAIN AMINO ACID TRANSPORT PROTEIN BRAE"/>
    <property type="match status" value="1"/>
</dbReference>
<evidence type="ECO:0000256" key="4">
    <source>
        <dbReference type="ARBA" id="ARBA00022989"/>
    </source>
</evidence>
<evidence type="ECO:0000256" key="1">
    <source>
        <dbReference type="ARBA" id="ARBA00004651"/>
    </source>
</evidence>
<dbReference type="GO" id="GO:0015658">
    <property type="term" value="F:branched-chain amino acid transmembrane transporter activity"/>
    <property type="evidence" value="ECO:0007669"/>
    <property type="project" value="InterPro"/>
</dbReference>
<dbReference type="Proteomes" id="UP000606499">
    <property type="component" value="Unassembled WGS sequence"/>
</dbReference>
<dbReference type="CDD" id="cd06581">
    <property type="entry name" value="TM_PBP1_LivM_like"/>
    <property type="match status" value="1"/>
</dbReference>
<organism evidence="7 8">
    <name type="scientific">Agathobaculum faecis</name>
    <dbReference type="NCBI Taxonomy" id="2763013"/>
    <lineage>
        <taxon>Bacteria</taxon>
        <taxon>Bacillati</taxon>
        <taxon>Bacillota</taxon>
        <taxon>Clostridia</taxon>
        <taxon>Eubacteriales</taxon>
        <taxon>Butyricicoccaceae</taxon>
        <taxon>Agathobaculum</taxon>
    </lineage>
</organism>
<keyword evidence="4 6" id="KW-1133">Transmembrane helix</keyword>
<feature type="transmembrane region" description="Helical" evidence="6">
    <location>
        <begin position="12"/>
        <end position="31"/>
    </location>
</feature>
<feature type="transmembrane region" description="Helical" evidence="6">
    <location>
        <begin position="217"/>
        <end position="241"/>
    </location>
</feature>
<comment type="caution">
    <text evidence="7">The sequence shown here is derived from an EMBL/GenBank/DDBJ whole genome shotgun (WGS) entry which is preliminary data.</text>
</comment>
<protein>
    <submittedName>
        <fullName evidence="7">Branched-chain amino acid ABC transporter permease</fullName>
    </submittedName>
</protein>
<proteinExistence type="predicted"/>
<dbReference type="Pfam" id="PF02653">
    <property type="entry name" value="BPD_transp_2"/>
    <property type="match status" value="1"/>
</dbReference>
<feature type="transmembrane region" description="Helical" evidence="6">
    <location>
        <begin position="66"/>
        <end position="84"/>
    </location>
</feature>
<keyword evidence="5 6" id="KW-0472">Membrane</keyword>
<dbReference type="InterPro" id="IPR001851">
    <property type="entry name" value="ABC_transp_permease"/>
</dbReference>
<feature type="transmembrane region" description="Helical" evidence="6">
    <location>
        <begin position="168"/>
        <end position="186"/>
    </location>
</feature>
<dbReference type="GO" id="GO:0005886">
    <property type="term" value="C:plasma membrane"/>
    <property type="evidence" value="ECO:0007669"/>
    <property type="project" value="UniProtKB-SubCell"/>
</dbReference>
<feature type="transmembrane region" description="Helical" evidence="6">
    <location>
        <begin position="37"/>
        <end position="59"/>
    </location>
</feature>
<dbReference type="RefSeq" id="WP_054328414.1">
    <property type="nucleotide sequence ID" value="NZ_JACOPL010000027.1"/>
</dbReference>
<comment type="subcellular location">
    <subcellularLocation>
        <location evidence="1">Cell membrane</location>
        <topology evidence="1">Multi-pass membrane protein</topology>
    </subcellularLocation>
</comment>
<dbReference type="InterPro" id="IPR043428">
    <property type="entry name" value="LivM-like"/>
</dbReference>
<reference evidence="7" key="1">
    <citation type="submission" date="2020-08" db="EMBL/GenBank/DDBJ databases">
        <title>Genome public.</title>
        <authorList>
            <person name="Liu C."/>
            <person name="Sun Q."/>
        </authorList>
    </citation>
    <scope>NUCLEOTIDE SEQUENCE</scope>
    <source>
        <strain evidence="7">NSJ-28</strain>
    </source>
</reference>
<evidence type="ECO:0000256" key="3">
    <source>
        <dbReference type="ARBA" id="ARBA00022692"/>
    </source>
</evidence>
<evidence type="ECO:0000313" key="7">
    <source>
        <dbReference type="EMBL" id="MBC5726745.1"/>
    </source>
</evidence>
<evidence type="ECO:0000256" key="2">
    <source>
        <dbReference type="ARBA" id="ARBA00022475"/>
    </source>
</evidence>
<sequence length="336" mass="36334">MNHIMKALSNVKTQRTIGAVLPALVMIYPVLFREAIYMHLILCTLGIYIIVNTGFDVLFGYSGQISLGQAGFYAIGAYFSAILSKTGVPVLLAMLIGGIFAAAIGYILALPCSKLVHHFLAMVTIGFGEIVRLLAINGPTQLTGGANGIGGIPSVTLFDFKLNTNARYLYFVLALVLLSLLVKRRIIDSRVGRAMQAIKCNPDASEAFGMKLSHYKALAFTVAAFYAGIGGAVYAHMVRFISPETFSADQSSMFLVMLLVGGMGTLCGPLIGSALVIAITEFLQQFGTYQMLIYGALIIFVLFFMPNGIAGTVYNRFYFLFHKVPVRNATSKQGVE</sequence>
<evidence type="ECO:0000313" key="8">
    <source>
        <dbReference type="Proteomes" id="UP000606499"/>
    </source>
</evidence>
<evidence type="ECO:0000256" key="5">
    <source>
        <dbReference type="ARBA" id="ARBA00023136"/>
    </source>
</evidence>